<dbReference type="InterPro" id="IPR002656">
    <property type="entry name" value="Acyl_transf_3_dom"/>
</dbReference>
<accession>A0ABT4QEB6</accession>
<evidence type="ECO:0000256" key="4">
    <source>
        <dbReference type="ARBA" id="ARBA00022692"/>
    </source>
</evidence>
<evidence type="ECO:0000313" key="10">
    <source>
        <dbReference type="Proteomes" id="UP001527882"/>
    </source>
</evidence>
<feature type="transmembrane region" description="Helical" evidence="7">
    <location>
        <begin position="186"/>
        <end position="205"/>
    </location>
</feature>
<name>A0ABT4QEB6_9BACL</name>
<reference evidence="9 10" key="1">
    <citation type="submission" date="2022-12" db="EMBL/GenBank/DDBJ databases">
        <title>Draft genome sequence of Paenibacillus sp. dW9.</title>
        <authorList>
            <person name="Choi E.-W."/>
            <person name="Kim D.-U."/>
        </authorList>
    </citation>
    <scope>NUCLEOTIDE SEQUENCE [LARGE SCALE GENOMIC DNA]</scope>
    <source>
        <strain evidence="10">dW9</strain>
    </source>
</reference>
<feature type="transmembrane region" description="Helical" evidence="7">
    <location>
        <begin position="284"/>
        <end position="308"/>
    </location>
</feature>
<evidence type="ECO:0000313" key="9">
    <source>
        <dbReference type="EMBL" id="MCZ8515220.1"/>
    </source>
</evidence>
<evidence type="ECO:0000256" key="1">
    <source>
        <dbReference type="ARBA" id="ARBA00004651"/>
    </source>
</evidence>
<proteinExistence type="inferred from homology"/>
<feature type="transmembrane region" description="Helical" evidence="7">
    <location>
        <begin position="26"/>
        <end position="46"/>
    </location>
</feature>
<dbReference type="GO" id="GO:0016746">
    <property type="term" value="F:acyltransferase activity"/>
    <property type="evidence" value="ECO:0007669"/>
    <property type="project" value="UniProtKB-KW"/>
</dbReference>
<evidence type="ECO:0000259" key="8">
    <source>
        <dbReference type="Pfam" id="PF01757"/>
    </source>
</evidence>
<comment type="caution">
    <text evidence="9">The sequence shown here is derived from an EMBL/GenBank/DDBJ whole genome shotgun (WGS) entry which is preliminary data.</text>
</comment>
<keyword evidence="5 7" id="KW-1133">Transmembrane helix</keyword>
<evidence type="ECO:0000256" key="5">
    <source>
        <dbReference type="ARBA" id="ARBA00022989"/>
    </source>
</evidence>
<dbReference type="EMBL" id="JAQAGZ010000016">
    <property type="protein sequence ID" value="MCZ8515220.1"/>
    <property type="molecule type" value="Genomic_DNA"/>
</dbReference>
<feature type="transmembrane region" description="Helical" evidence="7">
    <location>
        <begin position="320"/>
        <end position="341"/>
    </location>
</feature>
<evidence type="ECO:0000256" key="3">
    <source>
        <dbReference type="ARBA" id="ARBA00022475"/>
    </source>
</evidence>
<dbReference type="Pfam" id="PF01757">
    <property type="entry name" value="Acyl_transf_3"/>
    <property type="match status" value="1"/>
</dbReference>
<keyword evidence="9" id="KW-0808">Transferase</keyword>
<dbReference type="RefSeq" id="WP_269883858.1">
    <property type="nucleotide sequence ID" value="NZ_JAQAGZ010000016.1"/>
</dbReference>
<feature type="transmembrane region" description="Helical" evidence="7">
    <location>
        <begin position="154"/>
        <end position="174"/>
    </location>
</feature>
<feature type="transmembrane region" description="Helical" evidence="7">
    <location>
        <begin position="211"/>
        <end position="230"/>
    </location>
</feature>
<feature type="domain" description="Acyltransferase 3" evidence="8">
    <location>
        <begin position="27"/>
        <end position="372"/>
    </location>
</feature>
<dbReference type="PANTHER" id="PTHR40074:SF2">
    <property type="entry name" value="O-ACETYLTRANSFERASE WECH"/>
    <property type="match status" value="1"/>
</dbReference>
<keyword evidence="9" id="KW-0012">Acyltransferase</keyword>
<feature type="transmembrane region" description="Helical" evidence="7">
    <location>
        <begin position="250"/>
        <end position="272"/>
    </location>
</feature>
<keyword evidence="6 7" id="KW-0472">Membrane</keyword>
<sequence length="408" mass="48517">MNKNTRRKCSNGVAAKTSKEQLNIIYIVRALAILGVIFVHITSIPIGEIVDKSSSMFFYFNFLNVFNKFGTPTFIFLSALVLFYSYYDRPLDGKIIVRFYQRRFLYILTPYLIFSVFYYVIQTYYSFGETWAQFFQHASLTDFFEKVLYGNTFYHLYFVFINAQLYILFPALLWFLQRNPRVTKHLIWSGFVLQWAFVLYNHFFLQYADKGQLAISFISYYFMGAFWGIYYHSLKDWITVTWSKLFSKKALLWIPLWTVWIVSSFGDVNLWYQTRVNDFSANSLIYECYWFIHTYTSPLILLQLSSLLYRKLNTKLINTIINLGVASFGIYIIHAAVLFYYFRLPVSYTPATYYLYVAVGYAVTLLLSWVIVELSHKYVKYSWMLFGSKPKTLPYIETKKIHLRRKPV</sequence>
<evidence type="ECO:0000256" key="2">
    <source>
        <dbReference type="ARBA" id="ARBA00007400"/>
    </source>
</evidence>
<comment type="subcellular location">
    <subcellularLocation>
        <location evidence="1">Cell membrane</location>
        <topology evidence="1">Multi-pass membrane protein</topology>
    </subcellularLocation>
</comment>
<dbReference type="PANTHER" id="PTHR40074">
    <property type="entry name" value="O-ACETYLTRANSFERASE WECH"/>
    <property type="match status" value="1"/>
</dbReference>
<keyword evidence="3" id="KW-1003">Cell membrane</keyword>
<comment type="similarity">
    <text evidence="2">Belongs to the acyltransferase 3 family.</text>
</comment>
<feature type="transmembrane region" description="Helical" evidence="7">
    <location>
        <begin position="58"/>
        <end position="83"/>
    </location>
</feature>
<keyword evidence="10" id="KW-1185">Reference proteome</keyword>
<dbReference type="Proteomes" id="UP001527882">
    <property type="component" value="Unassembled WGS sequence"/>
</dbReference>
<evidence type="ECO:0000256" key="6">
    <source>
        <dbReference type="ARBA" id="ARBA00023136"/>
    </source>
</evidence>
<gene>
    <name evidence="9" type="ORF">O9H85_22940</name>
</gene>
<evidence type="ECO:0000256" key="7">
    <source>
        <dbReference type="SAM" id="Phobius"/>
    </source>
</evidence>
<feature type="transmembrane region" description="Helical" evidence="7">
    <location>
        <begin position="104"/>
        <end position="121"/>
    </location>
</feature>
<protein>
    <submittedName>
        <fullName evidence="9">Acyltransferase</fullName>
    </submittedName>
</protein>
<organism evidence="9 10">
    <name type="scientific">Paenibacillus gyeongsangnamensis</name>
    <dbReference type="NCBI Taxonomy" id="3388067"/>
    <lineage>
        <taxon>Bacteria</taxon>
        <taxon>Bacillati</taxon>
        <taxon>Bacillota</taxon>
        <taxon>Bacilli</taxon>
        <taxon>Bacillales</taxon>
        <taxon>Paenibacillaceae</taxon>
        <taxon>Paenibacillus</taxon>
    </lineage>
</organism>
<feature type="transmembrane region" description="Helical" evidence="7">
    <location>
        <begin position="353"/>
        <end position="372"/>
    </location>
</feature>
<keyword evidence="4 7" id="KW-0812">Transmembrane</keyword>